<feature type="compositionally biased region" description="Polar residues" evidence="2">
    <location>
        <begin position="1164"/>
        <end position="1173"/>
    </location>
</feature>
<feature type="compositionally biased region" description="Low complexity" evidence="2">
    <location>
        <begin position="395"/>
        <end position="419"/>
    </location>
</feature>
<feature type="compositionally biased region" description="Basic and acidic residues" evidence="2">
    <location>
        <begin position="682"/>
        <end position="692"/>
    </location>
</feature>
<feature type="compositionally biased region" description="Basic and acidic residues" evidence="2">
    <location>
        <begin position="902"/>
        <end position="913"/>
    </location>
</feature>
<feature type="domain" description="EGF-like" evidence="4">
    <location>
        <begin position="1526"/>
        <end position="1562"/>
    </location>
</feature>
<keyword evidence="3" id="KW-0732">Signal</keyword>
<feature type="compositionally biased region" description="Low complexity" evidence="2">
    <location>
        <begin position="448"/>
        <end position="499"/>
    </location>
</feature>
<feature type="compositionally biased region" description="Low complexity" evidence="2">
    <location>
        <begin position="163"/>
        <end position="183"/>
    </location>
</feature>
<keyword evidence="1" id="KW-0245">EGF-like domain</keyword>
<feature type="compositionally biased region" description="Polar residues" evidence="2">
    <location>
        <begin position="548"/>
        <end position="565"/>
    </location>
</feature>
<sequence>MTLSGSARRRVMAMVAVILTLSTVSGAPGADHEVEKVRDPHVVQYVLGPSMEVSQGRKRQAPYPSYKGCYSCTLGGLGSSSYGSSSSYSSGSYGGMDSLGMMGPVDVPHTSSRQEVRSQQQFVNGQPVYELHHERRFQDGQLVHDQKTEKDENDLGFSPQPVSGYSGSQVSSSGSSYTKSGASRYTQPGYGDELEGSYVQSQSLGSTGYGSDDAPHDSSSDFNSEMARMREQLRRQMMSYGSRQPAYHRSEVHSQARYVNGRPVYVKNVERKYKDGQLVHNRTEEKGPDDLGTRNIVGEHNSAGPVGDSHSGGYYEHRQEHQEHSSISSRDNQNTYPRYRPGYSSESQGRHQYSSYPSYRPSSSTQYTQETRDSSTSYRPSYDSSSRRYSEDSRASSSPTSYPSHRQTYGSSSTQYSGESESRETAPSSPYRPTSGVSYTSHQPVPGSSTQYTEQSRESSSSHSYPSYSSGSSLTQYSGDSRETSSSSPPYRPTSGSSTQYTEQSRDSSSSHSYPSYSSGSSLTQHSEDSRETSPSSPSYRPTPGRSHTSYTPPSGYSPRNTGDSPNPRPASGRSSTRYTEESQETSTSYPYRLASGSSESRQPSPSYPSNRQSSGSSSSHYSEDSRESTSSHMDVSQTRRISGHRGSKASPDDLGDLERTLVQQSARNPNPGQSITQITQERSESSHRESGGYRQPYRPSPTGGYSHMQSEISDERNSAYDSRRAETSRSSSPRLPHTSGSRDRAHTVTFDLSSSDSEASLTDQLLGTSHGGRRHDTQEEEHHSSLYESQHSDDDSIHSYGQQQQVGIPGAIIGPVSSDDDGDDDNNKERYDISPHEDGYVYEIPSVDNEMDSAFLPRVDIEVDSSDFSQDYEDDSYNSRVDESSDLFHTRADESSGLYNSHDDGLSGHDQRGPYSGYSSSSRYYNSTHTRQGDLIGQATPSVSHTRYDNSRASVADETRNTYPGSVGSSYHHYNESRRHSSVVRDQQPLEPLAGSLSGSSSTACTESEGCVIVGSPLIGSQRSEIRTTKKYLNGRLVGVTHHERQYENGELIHENNTDHGGDELIGMDLSAYGDDQLELMQGSYHPGSYSQQHEVKQEKKFVNGEQVYDLHHERRFEDGHLVHENRTEKDEDDFGVGRLSEGRLGVSYLDNQVASDSRHEVTQSQHLQQQVTSGRVAGGGVGRSTQTHQVSGTGRVSVVPQYTRRRYETRRQQEYVDGLPVYDLHHERRFHNGSLVYENRTELDEKALGGAGNYDALHQILAGNTLNTPSQSSYNRNADSSRVGAYGSHGELQETSQSAESYGGSTVSQTRESHSSSTAHDGSLGTYGGSGSISGSTSASEESSTRRNGATTIVLGGSGSSLTGSDSIRSGSSAYERGGSSSSSTYGSESYRGSSQQHSPGRTRPSGCLTCVLLGGSGYSSQDSSHRASHGYPGVVDGGYSERREINAEEHYEDGQLVHGYEESRRFQDGQLVQENKRQYSDVPAQVSYPAALESAGTSYVTPASVSSSHTSGTSVNVTVEENTTDVCQPNPCHYGGTCLAGLHGPICACNFGFKGPVCAELGCPKGFCRRGGKCNIEDGVHVCSCRSGYSGHRCEERTQRHWKKHARRHASKP</sequence>
<feature type="disulfide bond" evidence="1">
    <location>
        <begin position="1552"/>
        <end position="1561"/>
    </location>
</feature>
<feature type="region of interest" description="Disordered" evidence="2">
    <location>
        <begin position="1268"/>
        <end position="1407"/>
    </location>
</feature>
<feature type="compositionally biased region" description="Polar residues" evidence="2">
    <location>
        <begin position="662"/>
        <end position="681"/>
    </location>
</feature>
<feature type="compositionally biased region" description="Polar residues" evidence="2">
    <location>
        <begin position="325"/>
        <end position="336"/>
    </location>
</feature>
<feature type="compositionally biased region" description="Basic and acidic residues" evidence="2">
    <location>
        <begin position="947"/>
        <end position="961"/>
    </location>
</feature>
<keyword evidence="6" id="KW-1185">Reference proteome</keyword>
<protein>
    <submittedName>
        <fullName evidence="5">Protocadherin Fat 4-like 1</fullName>
    </submittedName>
</protein>
<evidence type="ECO:0000313" key="6">
    <source>
        <dbReference type="Proteomes" id="UP000747542"/>
    </source>
</evidence>
<feature type="compositionally biased region" description="Basic and acidic residues" evidence="2">
    <location>
        <begin position="826"/>
        <end position="840"/>
    </location>
</feature>
<comment type="caution">
    <text evidence="5">The sequence shown here is derived from an EMBL/GenBank/DDBJ whole genome shotgun (WGS) entry which is preliminary data.</text>
</comment>
<accession>A0A8J5JX49</accession>
<evidence type="ECO:0000256" key="2">
    <source>
        <dbReference type="SAM" id="MobiDB-lite"/>
    </source>
</evidence>
<feature type="compositionally biased region" description="Low complexity" evidence="2">
    <location>
        <begin position="916"/>
        <end position="928"/>
    </location>
</feature>
<dbReference type="SUPFAM" id="SSF57196">
    <property type="entry name" value="EGF/Laminin"/>
    <property type="match status" value="2"/>
</dbReference>
<feature type="compositionally biased region" description="Low complexity" evidence="2">
    <location>
        <begin position="1362"/>
        <end position="1397"/>
    </location>
</feature>
<feature type="compositionally biased region" description="Basic and acidic residues" evidence="2">
    <location>
        <begin position="714"/>
        <end position="728"/>
    </location>
</feature>
<name>A0A8J5JX49_HOMAM</name>
<dbReference type="SMART" id="SM00181">
    <property type="entry name" value="EGF"/>
    <property type="match status" value="2"/>
</dbReference>
<feature type="compositionally biased region" description="Polar residues" evidence="2">
    <location>
        <begin position="425"/>
        <end position="447"/>
    </location>
</feature>
<dbReference type="InterPro" id="IPR000742">
    <property type="entry name" value="EGF"/>
</dbReference>
<dbReference type="PROSITE" id="PS00022">
    <property type="entry name" value="EGF_1"/>
    <property type="match status" value="2"/>
</dbReference>
<evidence type="ECO:0000256" key="1">
    <source>
        <dbReference type="PROSITE-ProRule" id="PRU00076"/>
    </source>
</evidence>
<feature type="compositionally biased region" description="Low complexity" evidence="2">
    <location>
        <begin position="1335"/>
        <end position="1344"/>
    </location>
</feature>
<feature type="compositionally biased region" description="Basic and acidic residues" evidence="2">
    <location>
        <begin position="275"/>
        <end position="292"/>
    </location>
</feature>
<evidence type="ECO:0000313" key="5">
    <source>
        <dbReference type="EMBL" id="KAG7161004.1"/>
    </source>
</evidence>
<evidence type="ECO:0000259" key="4">
    <source>
        <dbReference type="PROSITE" id="PS50026"/>
    </source>
</evidence>
<feature type="chain" id="PRO_5035203440" evidence="3">
    <location>
        <begin position="27"/>
        <end position="1616"/>
    </location>
</feature>
<dbReference type="EMBL" id="JAHLQT010030594">
    <property type="protein sequence ID" value="KAG7161004.1"/>
    <property type="molecule type" value="Genomic_DNA"/>
</dbReference>
<feature type="region of interest" description="Disordered" evidence="2">
    <location>
        <begin position="146"/>
        <end position="224"/>
    </location>
</feature>
<feature type="domain" description="EGF-like" evidence="4">
    <location>
        <begin position="1563"/>
        <end position="1598"/>
    </location>
</feature>
<feature type="compositionally biased region" description="Low complexity" evidence="2">
    <location>
        <begin position="352"/>
        <end position="384"/>
    </location>
</feature>
<feature type="compositionally biased region" description="Basic and acidic residues" evidence="2">
    <location>
        <begin position="775"/>
        <end position="798"/>
    </location>
</feature>
<dbReference type="Proteomes" id="UP000747542">
    <property type="component" value="Unassembled WGS sequence"/>
</dbReference>
<dbReference type="PROSITE" id="PS50026">
    <property type="entry name" value="EGF_3"/>
    <property type="match status" value="2"/>
</dbReference>
<feature type="compositionally biased region" description="Basic and acidic residues" evidence="2">
    <location>
        <begin position="385"/>
        <end position="394"/>
    </location>
</feature>
<feature type="disulfide bond" evidence="1">
    <location>
        <begin position="1588"/>
        <end position="1597"/>
    </location>
</feature>
<feature type="compositionally biased region" description="Polar residues" evidence="2">
    <location>
        <begin position="1268"/>
        <end position="1282"/>
    </location>
</feature>
<feature type="region of interest" description="Disordered" evidence="2">
    <location>
        <begin position="275"/>
        <end position="840"/>
    </location>
</feature>
<feature type="region of interest" description="Disordered" evidence="2">
    <location>
        <begin position="893"/>
        <end position="987"/>
    </location>
</feature>
<comment type="caution">
    <text evidence="1">Lacks conserved residue(s) required for the propagation of feature annotation.</text>
</comment>
<evidence type="ECO:0000256" key="3">
    <source>
        <dbReference type="SAM" id="SignalP"/>
    </source>
</evidence>
<feature type="compositionally biased region" description="Low complexity" evidence="2">
    <location>
        <begin position="533"/>
        <end position="547"/>
    </location>
</feature>
<reference evidence="5" key="1">
    <citation type="journal article" date="2021" name="Sci. Adv.">
        <title>The American lobster genome reveals insights on longevity, neural, and immune adaptations.</title>
        <authorList>
            <person name="Polinski J.M."/>
            <person name="Zimin A.V."/>
            <person name="Clark K.F."/>
            <person name="Kohn A.B."/>
            <person name="Sadowski N."/>
            <person name="Timp W."/>
            <person name="Ptitsyn A."/>
            <person name="Khanna P."/>
            <person name="Romanova D.Y."/>
            <person name="Williams P."/>
            <person name="Greenwood S.J."/>
            <person name="Moroz L.L."/>
            <person name="Walt D.R."/>
            <person name="Bodnar A.G."/>
        </authorList>
    </citation>
    <scope>NUCLEOTIDE SEQUENCE</scope>
    <source>
        <strain evidence="5">GMGI-L3</strain>
    </source>
</reference>
<feature type="signal peptide" evidence="3">
    <location>
        <begin position="1"/>
        <end position="26"/>
    </location>
</feature>
<feature type="region of interest" description="Disordered" evidence="2">
    <location>
        <begin position="1157"/>
        <end position="1199"/>
    </location>
</feature>
<feature type="compositionally biased region" description="Low complexity" evidence="2">
    <location>
        <begin position="507"/>
        <end position="522"/>
    </location>
</feature>
<feature type="compositionally biased region" description="Polar residues" evidence="2">
    <location>
        <begin position="751"/>
        <end position="768"/>
    </location>
</feature>
<dbReference type="CDD" id="cd00054">
    <property type="entry name" value="EGF_CA"/>
    <property type="match status" value="2"/>
</dbReference>
<feature type="compositionally biased region" description="Low complexity" evidence="2">
    <location>
        <begin position="596"/>
        <end position="621"/>
    </location>
</feature>
<organism evidence="5 6">
    <name type="scientific">Homarus americanus</name>
    <name type="common">American lobster</name>
    <dbReference type="NCBI Taxonomy" id="6706"/>
    <lineage>
        <taxon>Eukaryota</taxon>
        <taxon>Metazoa</taxon>
        <taxon>Ecdysozoa</taxon>
        <taxon>Arthropoda</taxon>
        <taxon>Crustacea</taxon>
        <taxon>Multicrustacea</taxon>
        <taxon>Malacostraca</taxon>
        <taxon>Eumalacostraca</taxon>
        <taxon>Eucarida</taxon>
        <taxon>Decapoda</taxon>
        <taxon>Pleocyemata</taxon>
        <taxon>Astacidea</taxon>
        <taxon>Nephropoidea</taxon>
        <taxon>Nephropidae</taxon>
        <taxon>Homarus</taxon>
    </lineage>
</organism>
<gene>
    <name evidence="5" type="primary">Fat4-L1</name>
    <name evidence="5" type="ORF">Hamer_G007796</name>
</gene>
<keyword evidence="1" id="KW-1015">Disulfide bond</keyword>
<feature type="compositionally biased region" description="Basic and acidic residues" evidence="2">
    <location>
        <begin position="315"/>
        <end position="324"/>
    </location>
</feature>
<dbReference type="Gene3D" id="2.10.25.10">
    <property type="entry name" value="Laminin"/>
    <property type="match status" value="1"/>
</dbReference>
<proteinExistence type="predicted"/>
<dbReference type="PROSITE" id="PS01186">
    <property type="entry name" value="EGF_2"/>
    <property type="match status" value="2"/>
</dbReference>
<feature type="compositionally biased region" description="Polar residues" evidence="2">
    <location>
        <begin position="1295"/>
        <end position="1322"/>
    </location>
</feature>